<evidence type="ECO:0000313" key="1">
    <source>
        <dbReference type="EMBL" id="MDN4167046.1"/>
    </source>
</evidence>
<accession>A0ABT8FAP1</accession>
<sequence length="52" mass="6138">MSKVFRKGKSKYSMAELNEIFMKEVETYPILKPWYLQNIFHLLTDGHVFTGA</sequence>
<evidence type="ECO:0000313" key="2">
    <source>
        <dbReference type="Proteomes" id="UP001168552"/>
    </source>
</evidence>
<proteinExistence type="predicted"/>
<keyword evidence="2" id="KW-1185">Reference proteome</keyword>
<reference evidence="1" key="1">
    <citation type="submission" date="2023-06" db="EMBL/GenBank/DDBJ databases">
        <title>Cytophagales bacterium Strain LB-30, isolated from soil.</title>
        <authorList>
            <person name="Liu B."/>
        </authorList>
    </citation>
    <scope>NUCLEOTIDE SEQUENCE</scope>
    <source>
        <strain evidence="1">LB-30</strain>
    </source>
</reference>
<dbReference type="EMBL" id="JAUHJS010000011">
    <property type="protein sequence ID" value="MDN4167046.1"/>
    <property type="molecule type" value="Genomic_DNA"/>
</dbReference>
<organism evidence="1 2">
    <name type="scientific">Shiella aurantiaca</name>
    <dbReference type="NCBI Taxonomy" id="3058365"/>
    <lineage>
        <taxon>Bacteria</taxon>
        <taxon>Pseudomonadati</taxon>
        <taxon>Bacteroidota</taxon>
        <taxon>Cytophagia</taxon>
        <taxon>Cytophagales</taxon>
        <taxon>Shiellaceae</taxon>
        <taxon>Shiella</taxon>
    </lineage>
</organism>
<name>A0ABT8FAP1_9BACT</name>
<comment type="caution">
    <text evidence="1">The sequence shown here is derived from an EMBL/GenBank/DDBJ whole genome shotgun (WGS) entry which is preliminary data.</text>
</comment>
<dbReference type="Proteomes" id="UP001168552">
    <property type="component" value="Unassembled WGS sequence"/>
</dbReference>
<protein>
    <submittedName>
        <fullName evidence="1">Uncharacterized protein</fullName>
    </submittedName>
</protein>
<gene>
    <name evidence="1" type="ORF">QWY31_16160</name>
</gene>